<name>A0ABN6XQ57_9MICO</name>
<accession>A0ABN6XQ57</accession>
<dbReference type="RefSeq" id="WP_286279031.1">
    <property type="nucleotide sequence ID" value="NZ_AP027731.1"/>
</dbReference>
<reference evidence="2" key="1">
    <citation type="journal article" date="2019" name="Int. J. Syst. Evol. Microbiol.">
        <title>The Global Catalogue of Microorganisms (GCM) 10K type strain sequencing project: providing services to taxonomists for standard genome sequencing and annotation.</title>
        <authorList>
            <consortium name="The Broad Institute Genomics Platform"/>
            <consortium name="The Broad Institute Genome Sequencing Center for Infectious Disease"/>
            <person name="Wu L."/>
            <person name="Ma J."/>
        </authorList>
    </citation>
    <scope>NUCLEOTIDE SEQUENCE [LARGE SCALE GENOMIC DNA]</scope>
    <source>
        <strain evidence="2">NBRC 108725</strain>
    </source>
</reference>
<dbReference type="Proteomes" id="UP001321498">
    <property type="component" value="Chromosome"/>
</dbReference>
<gene>
    <name evidence="1" type="ORF">GCM10025866_17200</name>
</gene>
<protein>
    <submittedName>
        <fullName evidence="1">Uncharacterized protein</fullName>
    </submittedName>
</protein>
<evidence type="ECO:0000313" key="2">
    <source>
        <dbReference type="Proteomes" id="UP001321498"/>
    </source>
</evidence>
<proteinExistence type="predicted"/>
<keyword evidence="2" id="KW-1185">Reference proteome</keyword>
<sequence length="81" mass="8260">MPTEPTGSDALQAGTALQSGTAADRVARWELAGGTWQVLARAAGAVTVALCRCDGGEEVERFASSEPALLQLLGGRASSED</sequence>
<organism evidence="1 2">
    <name type="scientific">Naasia aerilata</name>
    <dbReference type="NCBI Taxonomy" id="1162966"/>
    <lineage>
        <taxon>Bacteria</taxon>
        <taxon>Bacillati</taxon>
        <taxon>Actinomycetota</taxon>
        <taxon>Actinomycetes</taxon>
        <taxon>Micrococcales</taxon>
        <taxon>Microbacteriaceae</taxon>
        <taxon>Naasia</taxon>
    </lineage>
</organism>
<dbReference type="EMBL" id="AP027731">
    <property type="protein sequence ID" value="BDZ45811.1"/>
    <property type="molecule type" value="Genomic_DNA"/>
</dbReference>
<evidence type="ECO:0000313" key="1">
    <source>
        <dbReference type="EMBL" id="BDZ45811.1"/>
    </source>
</evidence>